<proteinExistence type="predicted"/>
<reference evidence="1" key="1">
    <citation type="submission" date="2022-07" db="EMBL/GenBank/DDBJ databases">
        <authorList>
            <person name="Li W.-J."/>
            <person name="Deng Q.-Q."/>
        </authorList>
    </citation>
    <scope>NUCLEOTIDE SEQUENCE</scope>
    <source>
        <strain evidence="1">SYSU M60031</strain>
    </source>
</reference>
<evidence type="ECO:0000313" key="1">
    <source>
        <dbReference type="EMBL" id="MCP8970588.1"/>
    </source>
</evidence>
<comment type="caution">
    <text evidence="1">The sequence shown here is derived from an EMBL/GenBank/DDBJ whole genome shotgun (WGS) entry which is preliminary data.</text>
</comment>
<organism evidence="1 2">
    <name type="scientific">Ectobacillus ponti</name>
    <dbReference type="NCBI Taxonomy" id="2961894"/>
    <lineage>
        <taxon>Bacteria</taxon>
        <taxon>Bacillati</taxon>
        <taxon>Bacillota</taxon>
        <taxon>Bacilli</taxon>
        <taxon>Bacillales</taxon>
        <taxon>Bacillaceae</taxon>
        <taxon>Ectobacillus</taxon>
    </lineage>
</organism>
<name>A0AA42BUJ4_9BACI</name>
<dbReference type="Proteomes" id="UP001156102">
    <property type="component" value="Unassembled WGS sequence"/>
</dbReference>
<protein>
    <submittedName>
        <fullName evidence="1">Replication-relaxation family protein</fullName>
    </submittedName>
</protein>
<dbReference type="EMBL" id="JANCLT010000012">
    <property type="protein sequence ID" value="MCP8970588.1"/>
    <property type="molecule type" value="Genomic_DNA"/>
</dbReference>
<gene>
    <name evidence="1" type="ORF">NK662_18885</name>
</gene>
<keyword evidence="2" id="KW-1185">Reference proteome</keyword>
<dbReference type="Pfam" id="PF13814">
    <property type="entry name" value="Replic_Relax"/>
    <property type="match status" value="1"/>
</dbReference>
<evidence type="ECO:0000313" key="2">
    <source>
        <dbReference type="Proteomes" id="UP001156102"/>
    </source>
</evidence>
<accession>A0AA42BUJ4</accession>
<dbReference type="InterPro" id="IPR025855">
    <property type="entry name" value="Replic_Relax"/>
</dbReference>
<sequence length="194" mass="22921">MKILILIKQLHFATRRHLMAVLDLGGIRNANRILKELQPYLNIHTYRKEHVYSLNKAGRLLFGEEGKSFTAHMVAHAMLRNEAWLMMGCPDDWQIETMIRYKIEDKKKTILPDVKLLDDQGILCAVEIDRAQKMKANEVKLQKYAELTKYYRERYNGRKPIIYFFTITSYRCMKLEQLAAKYDAHVIVQQIMEV</sequence>
<dbReference type="AlphaFoldDB" id="A0AA42BUJ4"/>